<keyword evidence="2" id="KW-1185">Reference proteome</keyword>
<protein>
    <submittedName>
        <fullName evidence="1">Uncharacterized protein</fullName>
    </submittedName>
</protein>
<evidence type="ECO:0000313" key="2">
    <source>
        <dbReference type="Proteomes" id="UP000887013"/>
    </source>
</evidence>
<accession>A0A8X6U7C1</accession>
<sequence length="116" mass="13550">MINALSSVLMGHIRSGILKYLSRTIRHTWIGIPNFYNILKQHLVGCFVPISYGICPENYQSTDYEKQSFAKMNASVTRFAPKQMKLTNHSTIRTTNQHCRTMMSDRKRYIKHKNQL</sequence>
<evidence type="ECO:0000313" key="1">
    <source>
        <dbReference type="EMBL" id="GFT88740.1"/>
    </source>
</evidence>
<proteinExistence type="predicted"/>
<gene>
    <name evidence="1" type="ORF">NPIL_269281</name>
</gene>
<dbReference type="AlphaFoldDB" id="A0A8X6U7C1"/>
<name>A0A8X6U7C1_NEPPI</name>
<comment type="caution">
    <text evidence="1">The sequence shown here is derived from an EMBL/GenBank/DDBJ whole genome shotgun (WGS) entry which is preliminary data.</text>
</comment>
<reference evidence="1" key="1">
    <citation type="submission" date="2020-08" db="EMBL/GenBank/DDBJ databases">
        <title>Multicomponent nature underlies the extraordinary mechanical properties of spider dragline silk.</title>
        <authorList>
            <person name="Kono N."/>
            <person name="Nakamura H."/>
            <person name="Mori M."/>
            <person name="Yoshida Y."/>
            <person name="Ohtoshi R."/>
            <person name="Malay A.D."/>
            <person name="Moran D.A.P."/>
            <person name="Tomita M."/>
            <person name="Numata K."/>
            <person name="Arakawa K."/>
        </authorList>
    </citation>
    <scope>NUCLEOTIDE SEQUENCE</scope>
</reference>
<dbReference type="Proteomes" id="UP000887013">
    <property type="component" value="Unassembled WGS sequence"/>
</dbReference>
<organism evidence="1 2">
    <name type="scientific">Nephila pilipes</name>
    <name type="common">Giant wood spider</name>
    <name type="synonym">Nephila maculata</name>
    <dbReference type="NCBI Taxonomy" id="299642"/>
    <lineage>
        <taxon>Eukaryota</taxon>
        <taxon>Metazoa</taxon>
        <taxon>Ecdysozoa</taxon>
        <taxon>Arthropoda</taxon>
        <taxon>Chelicerata</taxon>
        <taxon>Arachnida</taxon>
        <taxon>Araneae</taxon>
        <taxon>Araneomorphae</taxon>
        <taxon>Entelegynae</taxon>
        <taxon>Araneoidea</taxon>
        <taxon>Nephilidae</taxon>
        <taxon>Nephila</taxon>
    </lineage>
</organism>
<dbReference type="EMBL" id="BMAW01024638">
    <property type="protein sequence ID" value="GFT88740.1"/>
    <property type="molecule type" value="Genomic_DNA"/>
</dbReference>